<gene>
    <name evidence="8" type="ORF">MRX98_03500</name>
</gene>
<comment type="caution">
    <text evidence="8">The sequence shown here is derived from an EMBL/GenBank/DDBJ whole genome shotgun (WGS) entry which is preliminary data.</text>
</comment>
<dbReference type="PANTHER" id="PTHR43214:SF41">
    <property type="entry name" value="NITRATE_NITRITE RESPONSE REGULATOR PROTEIN NARP"/>
    <property type="match status" value="1"/>
</dbReference>
<protein>
    <submittedName>
        <fullName evidence="8">Response regulator transcription factor</fullName>
    </submittedName>
</protein>
<dbReference type="Pfam" id="PF00196">
    <property type="entry name" value="GerE"/>
    <property type="match status" value="1"/>
</dbReference>
<feature type="domain" description="Response regulatory" evidence="7">
    <location>
        <begin position="6"/>
        <end position="122"/>
    </location>
</feature>
<dbReference type="GO" id="GO:0003677">
    <property type="term" value="F:DNA binding"/>
    <property type="evidence" value="ECO:0007669"/>
    <property type="project" value="UniProtKB-KW"/>
</dbReference>
<dbReference type="SMART" id="SM00421">
    <property type="entry name" value="HTH_LUXR"/>
    <property type="match status" value="1"/>
</dbReference>
<dbReference type="PRINTS" id="PR00038">
    <property type="entry name" value="HTHLUXR"/>
</dbReference>
<evidence type="ECO:0000256" key="3">
    <source>
        <dbReference type="ARBA" id="ARBA00023125"/>
    </source>
</evidence>
<evidence type="ECO:0000313" key="8">
    <source>
        <dbReference type="EMBL" id="MCJ8499627.1"/>
    </source>
</evidence>
<dbReference type="InterPro" id="IPR000792">
    <property type="entry name" value="Tscrpt_reg_LuxR_C"/>
</dbReference>
<name>A0AA41R041_9BACT</name>
<evidence type="ECO:0000313" key="9">
    <source>
        <dbReference type="Proteomes" id="UP001165427"/>
    </source>
</evidence>
<dbReference type="Proteomes" id="UP001165427">
    <property type="component" value="Unassembled WGS sequence"/>
</dbReference>
<dbReference type="RefSeq" id="WP_246903022.1">
    <property type="nucleotide sequence ID" value="NZ_JALJRB010000002.1"/>
</dbReference>
<dbReference type="InterPro" id="IPR001789">
    <property type="entry name" value="Sig_transdc_resp-reg_receiver"/>
</dbReference>
<dbReference type="GO" id="GO:0000160">
    <property type="term" value="P:phosphorelay signal transduction system"/>
    <property type="evidence" value="ECO:0007669"/>
    <property type="project" value="InterPro"/>
</dbReference>
<reference evidence="8" key="1">
    <citation type="submission" date="2022-04" db="EMBL/GenBank/DDBJ databases">
        <title>Desulfatitalea alkaliphila sp. nov., a novel anaerobic sulfate-reducing bacterium isolated from terrestrial mud volcano, Taman Peninsula, Russia.</title>
        <authorList>
            <person name="Khomyakova M.A."/>
            <person name="Merkel A.Y."/>
            <person name="Slobodkin A.I."/>
        </authorList>
    </citation>
    <scope>NUCLEOTIDE SEQUENCE</scope>
    <source>
        <strain evidence="8">M08but</strain>
    </source>
</reference>
<dbReference type="InterPro" id="IPR039420">
    <property type="entry name" value="WalR-like"/>
</dbReference>
<dbReference type="SUPFAM" id="SSF52172">
    <property type="entry name" value="CheY-like"/>
    <property type="match status" value="1"/>
</dbReference>
<evidence type="ECO:0000256" key="4">
    <source>
        <dbReference type="ARBA" id="ARBA00023163"/>
    </source>
</evidence>
<evidence type="ECO:0000256" key="2">
    <source>
        <dbReference type="ARBA" id="ARBA00023015"/>
    </source>
</evidence>
<keyword evidence="4" id="KW-0804">Transcription</keyword>
<dbReference type="InterPro" id="IPR058245">
    <property type="entry name" value="NreC/VraR/RcsB-like_REC"/>
</dbReference>
<dbReference type="InterPro" id="IPR011006">
    <property type="entry name" value="CheY-like_superfamily"/>
</dbReference>
<keyword evidence="3" id="KW-0238">DNA-binding</keyword>
<dbReference type="PANTHER" id="PTHR43214">
    <property type="entry name" value="TWO-COMPONENT RESPONSE REGULATOR"/>
    <property type="match status" value="1"/>
</dbReference>
<evidence type="ECO:0000259" key="7">
    <source>
        <dbReference type="PROSITE" id="PS50110"/>
    </source>
</evidence>
<dbReference type="EMBL" id="JALJRB010000002">
    <property type="protein sequence ID" value="MCJ8499627.1"/>
    <property type="molecule type" value="Genomic_DNA"/>
</dbReference>
<dbReference type="SUPFAM" id="SSF46894">
    <property type="entry name" value="C-terminal effector domain of the bipartite response regulators"/>
    <property type="match status" value="1"/>
</dbReference>
<dbReference type="CDD" id="cd17535">
    <property type="entry name" value="REC_NarL-like"/>
    <property type="match status" value="1"/>
</dbReference>
<keyword evidence="2" id="KW-0805">Transcription regulation</keyword>
<keyword evidence="1 5" id="KW-0597">Phosphoprotein</keyword>
<evidence type="ECO:0000256" key="5">
    <source>
        <dbReference type="PROSITE-ProRule" id="PRU00169"/>
    </source>
</evidence>
<evidence type="ECO:0000256" key="1">
    <source>
        <dbReference type="ARBA" id="ARBA00022553"/>
    </source>
</evidence>
<dbReference type="InterPro" id="IPR016032">
    <property type="entry name" value="Sig_transdc_resp-reg_C-effctor"/>
</dbReference>
<dbReference type="SMART" id="SM00448">
    <property type="entry name" value="REC"/>
    <property type="match status" value="1"/>
</dbReference>
<dbReference type="Gene3D" id="3.40.50.2300">
    <property type="match status" value="1"/>
</dbReference>
<dbReference type="PROSITE" id="PS50043">
    <property type="entry name" value="HTH_LUXR_2"/>
    <property type="match status" value="1"/>
</dbReference>
<evidence type="ECO:0000259" key="6">
    <source>
        <dbReference type="PROSITE" id="PS50043"/>
    </source>
</evidence>
<feature type="domain" description="HTH luxR-type" evidence="6">
    <location>
        <begin position="151"/>
        <end position="216"/>
    </location>
</feature>
<dbReference type="CDD" id="cd06170">
    <property type="entry name" value="LuxR_C_like"/>
    <property type="match status" value="1"/>
</dbReference>
<accession>A0AA41R041</accession>
<organism evidence="8 9">
    <name type="scientific">Desulfatitalea alkaliphila</name>
    <dbReference type="NCBI Taxonomy" id="2929485"/>
    <lineage>
        <taxon>Bacteria</taxon>
        <taxon>Pseudomonadati</taxon>
        <taxon>Thermodesulfobacteriota</taxon>
        <taxon>Desulfobacteria</taxon>
        <taxon>Desulfobacterales</taxon>
        <taxon>Desulfosarcinaceae</taxon>
        <taxon>Desulfatitalea</taxon>
    </lineage>
</organism>
<keyword evidence="9" id="KW-1185">Reference proteome</keyword>
<dbReference type="GO" id="GO:0006355">
    <property type="term" value="P:regulation of DNA-templated transcription"/>
    <property type="evidence" value="ECO:0007669"/>
    <property type="project" value="InterPro"/>
</dbReference>
<dbReference type="AlphaFoldDB" id="A0AA41R041"/>
<feature type="modified residue" description="4-aspartylphosphate" evidence="5">
    <location>
        <position position="57"/>
    </location>
</feature>
<dbReference type="Pfam" id="PF00072">
    <property type="entry name" value="Response_reg"/>
    <property type="match status" value="1"/>
</dbReference>
<dbReference type="PROSITE" id="PS50110">
    <property type="entry name" value="RESPONSE_REGULATORY"/>
    <property type="match status" value="1"/>
</dbReference>
<sequence>MIDPIRILLADDHTIVRQGLARLLEEQADFKVVGEATNGHMAMEQAVALKPDIVILDIAMPRMNGIEAAKRIRKHLPKTKILILSMYSHEHYIHNLMETGINGYLLKDASGREIIKAIRSIMKNETYLSPTISKVLVDANHLPDDRKKSTIADRFSQLTNREREVFQLIGEGHSTREIADMLCVSISTIKSHRANIMDKLNIDSPGKLIHFAIQLGLVDPSL</sequence>
<dbReference type="PROSITE" id="PS00622">
    <property type="entry name" value="HTH_LUXR_1"/>
    <property type="match status" value="1"/>
</dbReference>
<proteinExistence type="predicted"/>